<proteinExistence type="predicted"/>
<evidence type="ECO:0000313" key="1">
    <source>
        <dbReference type="EMBL" id="KAH7850292.1"/>
    </source>
</evidence>
<keyword evidence="2" id="KW-1185">Reference proteome</keyword>
<name>A0ACB7Y9S5_9ERIC</name>
<evidence type="ECO:0000313" key="2">
    <source>
        <dbReference type="Proteomes" id="UP000828048"/>
    </source>
</evidence>
<reference evidence="1 2" key="1">
    <citation type="journal article" date="2021" name="Hortic Res">
        <title>High-quality reference genome and annotation aids understanding of berry development for evergreen blueberry (Vaccinium darrowii).</title>
        <authorList>
            <person name="Yu J."/>
            <person name="Hulse-Kemp A.M."/>
            <person name="Babiker E."/>
            <person name="Staton M."/>
        </authorList>
    </citation>
    <scope>NUCLEOTIDE SEQUENCE [LARGE SCALE GENOMIC DNA]</scope>
    <source>
        <strain evidence="2">cv. NJ 8807/NJ 8810</strain>
        <tissue evidence="1">Young leaf</tissue>
    </source>
</reference>
<sequence>MAIKASHLGIWEEIERSESYLVSCMYEEAALAASSVLSNLCKNKSGEDGEETPLKDMLESAGMVLVQSLKELGRTQDIFNELSLLFGSITAIPVQVILAGVCFQISEGPCSGSREFLEEFLSKWRYVDELYYVLAVAESNVGCVEASGGHLMLCVDEYLEVVEVYVVKLAMVLKDVDRAIAWVEKAELPEEKRQELLRRLHSLYSPKPTGSSQGSIVAFPEDEREQFTSGGSPEALKTSYPSKEKKDMKQVILKLSQERVPCFWWFRTVTLKFGNGQLLISNGKIVLGCLVILMYYVLRRKQATVKRILRRQALSMKKALVDLWQLAFSYQVNPLAAVQPVPTATRGNR</sequence>
<gene>
    <name evidence="1" type="ORF">Vadar_030555</name>
</gene>
<dbReference type="Proteomes" id="UP000828048">
    <property type="component" value="Chromosome 7"/>
</dbReference>
<organism evidence="1 2">
    <name type="scientific">Vaccinium darrowii</name>
    <dbReference type="NCBI Taxonomy" id="229202"/>
    <lineage>
        <taxon>Eukaryota</taxon>
        <taxon>Viridiplantae</taxon>
        <taxon>Streptophyta</taxon>
        <taxon>Embryophyta</taxon>
        <taxon>Tracheophyta</taxon>
        <taxon>Spermatophyta</taxon>
        <taxon>Magnoliopsida</taxon>
        <taxon>eudicotyledons</taxon>
        <taxon>Gunneridae</taxon>
        <taxon>Pentapetalae</taxon>
        <taxon>asterids</taxon>
        <taxon>Ericales</taxon>
        <taxon>Ericaceae</taxon>
        <taxon>Vaccinioideae</taxon>
        <taxon>Vaccinieae</taxon>
        <taxon>Vaccinium</taxon>
    </lineage>
</organism>
<comment type="caution">
    <text evidence="1">The sequence shown here is derived from an EMBL/GenBank/DDBJ whole genome shotgun (WGS) entry which is preliminary data.</text>
</comment>
<protein>
    <submittedName>
        <fullName evidence="1">Uncharacterized protein</fullName>
    </submittedName>
</protein>
<dbReference type="EMBL" id="CM037157">
    <property type="protein sequence ID" value="KAH7850292.1"/>
    <property type="molecule type" value="Genomic_DNA"/>
</dbReference>
<accession>A0ACB7Y9S5</accession>